<feature type="compositionally biased region" description="Basic and acidic residues" evidence="1">
    <location>
        <begin position="117"/>
        <end position="141"/>
    </location>
</feature>
<protein>
    <submittedName>
        <fullName evidence="2">Uncharacterized protein</fullName>
    </submittedName>
</protein>
<dbReference type="PANTHER" id="PTHR45011:SF1">
    <property type="entry name" value="DAP3-BINDING CELL DEATH ENHANCER 1"/>
    <property type="match status" value="1"/>
</dbReference>
<dbReference type="PANTHER" id="PTHR45011">
    <property type="entry name" value="DAP3-BINDING CELL DEATH ENHANCER 1"/>
    <property type="match status" value="1"/>
</dbReference>
<feature type="region of interest" description="Disordered" evidence="1">
    <location>
        <begin position="116"/>
        <end position="141"/>
    </location>
</feature>
<evidence type="ECO:0000313" key="3">
    <source>
        <dbReference type="Proteomes" id="UP000266841"/>
    </source>
</evidence>
<dbReference type="Pfam" id="PF08238">
    <property type="entry name" value="Sel1"/>
    <property type="match status" value="3"/>
</dbReference>
<dbReference type="InterPro" id="IPR052748">
    <property type="entry name" value="ISR_Activator"/>
</dbReference>
<comment type="caution">
    <text evidence="2">The sequence shown here is derived from an EMBL/GenBank/DDBJ whole genome shotgun (WGS) entry which is preliminary data.</text>
</comment>
<dbReference type="SMART" id="SM00671">
    <property type="entry name" value="SEL1"/>
    <property type="match status" value="2"/>
</dbReference>
<dbReference type="OrthoDB" id="189290at2759"/>
<evidence type="ECO:0000313" key="2">
    <source>
        <dbReference type="EMBL" id="EJK51708.1"/>
    </source>
</evidence>
<dbReference type="Proteomes" id="UP000266841">
    <property type="component" value="Unassembled WGS sequence"/>
</dbReference>
<name>K0RDD9_THAOC</name>
<dbReference type="SUPFAM" id="SSF81901">
    <property type="entry name" value="HCP-like"/>
    <property type="match status" value="1"/>
</dbReference>
<organism evidence="2 3">
    <name type="scientific">Thalassiosira oceanica</name>
    <name type="common">Marine diatom</name>
    <dbReference type="NCBI Taxonomy" id="159749"/>
    <lineage>
        <taxon>Eukaryota</taxon>
        <taxon>Sar</taxon>
        <taxon>Stramenopiles</taxon>
        <taxon>Ochrophyta</taxon>
        <taxon>Bacillariophyta</taxon>
        <taxon>Coscinodiscophyceae</taxon>
        <taxon>Thalassiosirophycidae</taxon>
        <taxon>Thalassiosirales</taxon>
        <taxon>Thalassiosiraceae</taxon>
        <taxon>Thalassiosira</taxon>
    </lineage>
</organism>
<sequence length="141" mass="15832">MQKEVKLYTEAAELGSIQALFSLGNVYRLGEGVQKDMAKAVELYEKAAMHGHVESRFNLGCNEGKKGNYGRAVRHLLISAKMGYKDSLEAIKRMFMDGLATKEQYAGALKGYQDAVEETKSHDRDEARGLETRKQELIRSE</sequence>
<proteinExistence type="predicted"/>
<dbReference type="eggNOG" id="ENOG502SADV">
    <property type="taxonomic scope" value="Eukaryota"/>
</dbReference>
<dbReference type="InterPro" id="IPR006597">
    <property type="entry name" value="Sel1-like"/>
</dbReference>
<dbReference type="InterPro" id="IPR011990">
    <property type="entry name" value="TPR-like_helical_dom_sf"/>
</dbReference>
<gene>
    <name evidence="2" type="ORF">THAOC_29097</name>
</gene>
<evidence type="ECO:0000256" key="1">
    <source>
        <dbReference type="SAM" id="MobiDB-lite"/>
    </source>
</evidence>
<dbReference type="EMBL" id="AGNL01041162">
    <property type="protein sequence ID" value="EJK51708.1"/>
    <property type="molecule type" value="Genomic_DNA"/>
</dbReference>
<dbReference type="Gene3D" id="1.25.40.10">
    <property type="entry name" value="Tetratricopeptide repeat domain"/>
    <property type="match status" value="1"/>
</dbReference>
<accession>K0RDD9</accession>
<dbReference type="AlphaFoldDB" id="K0RDD9"/>
<reference evidence="2 3" key="1">
    <citation type="journal article" date="2012" name="Genome Biol.">
        <title>Genome and low-iron response of an oceanic diatom adapted to chronic iron limitation.</title>
        <authorList>
            <person name="Lommer M."/>
            <person name="Specht M."/>
            <person name="Roy A.S."/>
            <person name="Kraemer L."/>
            <person name="Andreson R."/>
            <person name="Gutowska M.A."/>
            <person name="Wolf J."/>
            <person name="Bergner S.V."/>
            <person name="Schilhabel M.B."/>
            <person name="Klostermeier U.C."/>
            <person name="Beiko R.G."/>
            <person name="Rosenstiel P."/>
            <person name="Hippler M."/>
            <person name="Laroche J."/>
        </authorList>
    </citation>
    <scope>NUCLEOTIDE SEQUENCE [LARGE SCALE GENOMIC DNA]</scope>
    <source>
        <strain evidence="2 3">CCMP1005</strain>
    </source>
</reference>
<keyword evidence="3" id="KW-1185">Reference proteome</keyword>